<name>A0A2S7C3N2_9XANT</name>
<evidence type="ECO:0000313" key="1">
    <source>
        <dbReference type="EMBL" id="PPU56070.1"/>
    </source>
</evidence>
<accession>A0A2S7C3N2</accession>
<gene>
    <name evidence="1" type="ORF">XcodCFBP4690_21820</name>
</gene>
<proteinExistence type="predicted"/>
<dbReference type="Proteomes" id="UP000237872">
    <property type="component" value="Unassembled WGS sequence"/>
</dbReference>
<reference evidence="1 2" key="1">
    <citation type="submission" date="2016-08" db="EMBL/GenBank/DDBJ databases">
        <authorList>
            <person name="Seilhamer J.J."/>
        </authorList>
    </citation>
    <scope>NUCLEOTIDE SEQUENCE [LARGE SCALE GENOMIC DNA]</scope>
    <source>
        <strain evidence="1 2">CFBP4690</strain>
    </source>
</reference>
<evidence type="ECO:0000313" key="2">
    <source>
        <dbReference type="Proteomes" id="UP000237872"/>
    </source>
</evidence>
<sequence length="67" mass="7259">MPKSFMDRTHSLRVILCFERGIEPIKGMQSPASAVVKGASIYFPKIGNNSAPFGCNQSGATLKFLIV</sequence>
<protein>
    <submittedName>
        <fullName evidence="1">Uncharacterized protein</fullName>
    </submittedName>
</protein>
<comment type="caution">
    <text evidence="1">The sequence shown here is derived from an EMBL/GenBank/DDBJ whole genome shotgun (WGS) entry which is preliminary data.</text>
</comment>
<dbReference type="EMBL" id="MDEC01000062">
    <property type="protein sequence ID" value="PPU56070.1"/>
    <property type="molecule type" value="Genomic_DNA"/>
</dbReference>
<organism evidence="1 2">
    <name type="scientific">Xanthomonas codiaei</name>
    <dbReference type="NCBI Taxonomy" id="56463"/>
    <lineage>
        <taxon>Bacteria</taxon>
        <taxon>Pseudomonadati</taxon>
        <taxon>Pseudomonadota</taxon>
        <taxon>Gammaproteobacteria</taxon>
        <taxon>Lysobacterales</taxon>
        <taxon>Lysobacteraceae</taxon>
        <taxon>Xanthomonas</taxon>
    </lineage>
</organism>
<dbReference type="AlphaFoldDB" id="A0A2S7C3N2"/>